<dbReference type="SUPFAM" id="SSF55545">
    <property type="entry name" value="beta-N-acetylhexosaminidase-like domain"/>
    <property type="match status" value="1"/>
</dbReference>
<evidence type="ECO:0000256" key="1">
    <source>
        <dbReference type="ARBA" id="ARBA00022801"/>
    </source>
</evidence>
<protein>
    <submittedName>
        <fullName evidence="3">Uncharacterized protein</fullName>
    </submittedName>
</protein>
<dbReference type="STRING" id="1185876.BN8_02551"/>
<keyword evidence="4" id="KW-1185">Reference proteome</keyword>
<dbReference type="PANTHER" id="PTHR37842:SF2">
    <property type="entry name" value="GYLCOSYL HYDROLASE 115 C-TERMINAL DOMAIN-CONTAINING PROTEIN"/>
    <property type="match status" value="1"/>
</dbReference>
<dbReference type="InterPro" id="IPR042301">
    <property type="entry name" value="GH115_sf"/>
</dbReference>
<accession>I2GHT0</accession>
<organism evidence="3 4">
    <name type="scientific">Fibrisoma limi BUZ 3</name>
    <dbReference type="NCBI Taxonomy" id="1185876"/>
    <lineage>
        <taxon>Bacteria</taxon>
        <taxon>Pseudomonadati</taxon>
        <taxon>Bacteroidota</taxon>
        <taxon>Cytophagia</taxon>
        <taxon>Cytophagales</taxon>
        <taxon>Spirosomataceae</taxon>
        <taxon>Fibrisoma</taxon>
    </lineage>
</organism>
<feature type="region of interest" description="Disordered" evidence="2">
    <location>
        <begin position="1"/>
        <end position="37"/>
    </location>
</feature>
<dbReference type="Gene3D" id="3.20.20.520">
    <property type="entry name" value="Glycosyl hydrolase family 115"/>
    <property type="match status" value="1"/>
</dbReference>
<evidence type="ECO:0000313" key="4">
    <source>
        <dbReference type="Proteomes" id="UP000009309"/>
    </source>
</evidence>
<gene>
    <name evidence="3" type="ORF">BN8_02551</name>
</gene>
<proteinExistence type="predicted"/>
<reference evidence="3 4" key="1">
    <citation type="journal article" date="2012" name="J. Bacteriol.">
        <title>Genome Sequence of the Filamentous Bacterium Fibrisoma limi BUZ 3T.</title>
        <authorList>
            <person name="Filippini M."/>
            <person name="Qi W."/>
            <person name="Jaenicke S."/>
            <person name="Goesmann A."/>
            <person name="Smits T.H."/>
            <person name="Bagheri H.C."/>
        </authorList>
    </citation>
    <scope>NUCLEOTIDE SEQUENCE [LARGE SCALE GENOMIC DNA]</scope>
    <source>
        <strain evidence="4">BUZ 3T</strain>
    </source>
</reference>
<dbReference type="EMBL" id="CAIT01000006">
    <property type="protein sequence ID" value="CCH53455.1"/>
    <property type="molecule type" value="Genomic_DNA"/>
</dbReference>
<feature type="compositionally biased region" description="Basic and acidic residues" evidence="2">
    <location>
        <begin position="1"/>
        <end position="21"/>
    </location>
</feature>
<sequence length="811" mass="91932">MHTGRIESDETSHGHVPERQLRQTGVRRHHHRPRVRHSRHRLVENRHDLHIQKHTGLRCAHSDSRRIDYSNEQMKNPVTYYLLISLLLLGGAEGWCQKPSPFVLVGARQTATVVVGSGEPECVRLAVQDLIGDVQKITDQQIRVTASTPGRSYQNAVIIGTVGRSSVVTQHLPESRQLTGKWENYRVQSVGSNLVLAGSDERGTMFAVYHFIEQYLGVDPLYFWSDREPAKRTALSWDTVSITQSTPTFRFRGWFINDEDLLTEWQRPGEPAAGGKRNIDYPFYGQVVAPQTLRHVVESLVRLRQNLIIPASFIDIRNPAEAALVQEAARRGVFVSMHHVEPMGVSAFTFFNYWREKAGLPLNGKGGNDVPLFSYFSSRPQLEEVWRVYATEWAKYPNVIWQIGLRGIADRPMWLADPGIPQTDADRGRLISEAMQTQMQLIRQVDKRPNPPITTTLWAEGSVLNKAGHLKIPEGVTVVFSDNSPGWRMQADFRDTPRQPGHSYGVYYHHQLWGSGPHLTQIVPPAQTYKVLREVYEKGDTAYAIANISNLREFVLGADATARMLTGFSNFRIDVFERNWFTARYGASAAQVQQAYQTYFDGFALNSRTQTPILMDGQLRSIALGQLRELRLQLTDSAGYAVHLKQQKVETEESRWIKSALADMGSENLDTQTLLKRVQAQKTAHLRADSLAQLVLPQLPVSERRFMETNLLANLDLILGLETWLEGVLQARIAANANRLSDVETNLQHAVAAFDQMQKGQHRIATGKWQNWYQGDKKMNLEECRRVTETIRNKALSERPGSRAVNKRKSG</sequence>
<name>I2GHT0_9BACT</name>
<evidence type="ECO:0000256" key="2">
    <source>
        <dbReference type="SAM" id="MobiDB-lite"/>
    </source>
</evidence>
<dbReference type="GO" id="GO:0005975">
    <property type="term" value="P:carbohydrate metabolic process"/>
    <property type="evidence" value="ECO:0007669"/>
    <property type="project" value="UniProtKB-ARBA"/>
</dbReference>
<dbReference type="InterPro" id="IPR029018">
    <property type="entry name" value="Hex-like_dom2"/>
</dbReference>
<dbReference type="Pfam" id="PF15979">
    <property type="entry name" value="Glyco_hydro_115"/>
    <property type="match status" value="1"/>
</dbReference>
<feature type="compositionally biased region" description="Basic residues" evidence="2">
    <location>
        <begin position="25"/>
        <end position="37"/>
    </location>
</feature>
<dbReference type="eggNOG" id="COG2730">
    <property type="taxonomic scope" value="Bacteria"/>
</dbReference>
<dbReference type="Gene3D" id="3.30.379.10">
    <property type="entry name" value="Chitobiase/beta-hexosaminidase domain 2-like"/>
    <property type="match status" value="1"/>
</dbReference>
<comment type="caution">
    <text evidence="3">The sequence shown here is derived from an EMBL/GenBank/DDBJ whole genome shotgun (WGS) entry which is preliminary data.</text>
</comment>
<dbReference type="InterPro" id="IPR031924">
    <property type="entry name" value="GH115"/>
</dbReference>
<keyword evidence="1" id="KW-0378">Hydrolase</keyword>
<dbReference type="PANTHER" id="PTHR37842">
    <property type="match status" value="1"/>
</dbReference>
<dbReference type="Proteomes" id="UP000009309">
    <property type="component" value="Unassembled WGS sequence"/>
</dbReference>
<dbReference type="GO" id="GO:0016787">
    <property type="term" value="F:hydrolase activity"/>
    <property type="evidence" value="ECO:0007669"/>
    <property type="project" value="UniProtKB-KW"/>
</dbReference>
<dbReference type="AlphaFoldDB" id="I2GHT0"/>
<evidence type="ECO:0000313" key="3">
    <source>
        <dbReference type="EMBL" id="CCH53455.1"/>
    </source>
</evidence>